<dbReference type="Proteomes" id="UP000037660">
    <property type="component" value="Unassembled WGS sequence"/>
</dbReference>
<name>A0A0K8NU11_PISS1</name>
<organism evidence="2 3">
    <name type="scientific">Piscinibacter sakaiensis</name>
    <name type="common">Ideonella sakaiensis</name>
    <dbReference type="NCBI Taxonomy" id="1547922"/>
    <lineage>
        <taxon>Bacteria</taxon>
        <taxon>Pseudomonadati</taxon>
        <taxon>Pseudomonadota</taxon>
        <taxon>Betaproteobacteria</taxon>
        <taxon>Burkholderiales</taxon>
        <taxon>Sphaerotilaceae</taxon>
        <taxon>Piscinibacter</taxon>
    </lineage>
</organism>
<protein>
    <submittedName>
        <fullName evidence="2">Glycosyl transferase, group 1</fullName>
    </submittedName>
</protein>
<evidence type="ECO:0000313" key="2">
    <source>
        <dbReference type="EMBL" id="GAP33853.1"/>
    </source>
</evidence>
<evidence type="ECO:0000313" key="3">
    <source>
        <dbReference type="Proteomes" id="UP000037660"/>
    </source>
</evidence>
<sequence>MSVPGRSFHLVLVCDRLDLAGGVERVVCELANHWVAAGHRVGLLSVATPRDALHYPLDPRVELLAALPREPGRATATGPWRRLAIARREWAAARALAARLRREAPQAVVLNGVTTACGVLLCAPGLAARAVCCDHNHFDARSRPWRLLRGWLYRRAAAVVSLTEADLPRFAALNPRAVLIRNAAALRSDRPVADPDGPVLAVGRCIAQKGFDRLLRAWAIVRAALPAARLRIVGDGPQRAALQAQAQALGLDQGVDWAGTRRDMAAVYAGAALFVLPSRYEGLPLALLEAQACGLPAVAFDCPTGPREVLGAAPVDATGVTAPDPAGAGGLLLRDGDEPALAAALLALLRDPARRARLGEAAWQRSRALFDREAHLAAWTALVGRVAAGEGR</sequence>
<dbReference type="GO" id="GO:0016757">
    <property type="term" value="F:glycosyltransferase activity"/>
    <property type="evidence" value="ECO:0007669"/>
    <property type="project" value="TreeGrafter"/>
</dbReference>
<evidence type="ECO:0000259" key="1">
    <source>
        <dbReference type="Pfam" id="PF13439"/>
    </source>
</evidence>
<dbReference type="InterPro" id="IPR028098">
    <property type="entry name" value="Glyco_trans_4-like_N"/>
</dbReference>
<dbReference type="Pfam" id="PF13439">
    <property type="entry name" value="Glyco_transf_4"/>
    <property type="match status" value="1"/>
</dbReference>
<dbReference type="AlphaFoldDB" id="A0A0K8NU11"/>
<reference evidence="3" key="1">
    <citation type="submission" date="2015-07" db="EMBL/GenBank/DDBJ databases">
        <title>Discovery of a poly(ethylene terephthalate assimilation.</title>
        <authorList>
            <person name="Yoshida S."/>
            <person name="Hiraga K."/>
            <person name="Takehana T."/>
            <person name="Taniguchi I."/>
            <person name="Yamaji H."/>
            <person name="Maeda Y."/>
            <person name="Toyohara K."/>
            <person name="Miyamoto K."/>
            <person name="Kimura Y."/>
            <person name="Oda K."/>
        </authorList>
    </citation>
    <scope>NUCLEOTIDE SEQUENCE [LARGE SCALE GENOMIC DNA]</scope>
    <source>
        <strain evidence="3">NBRC 110686 / TISTR 2288 / 201-F6</strain>
    </source>
</reference>
<dbReference type="EMBL" id="BBYR01000002">
    <property type="protein sequence ID" value="GAP33853.1"/>
    <property type="molecule type" value="Genomic_DNA"/>
</dbReference>
<comment type="caution">
    <text evidence="2">The sequence shown here is derived from an EMBL/GenBank/DDBJ whole genome shotgun (WGS) entry which is preliminary data.</text>
</comment>
<feature type="domain" description="Glycosyltransferase subfamily 4-like N-terminal" evidence="1">
    <location>
        <begin position="21"/>
        <end position="167"/>
    </location>
</feature>
<dbReference type="STRING" id="1547922.ISF6_1108"/>
<dbReference type="RefSeq" id="WP_054018002.1">
    <property type="nucleotide sequence ID" value="NZ_BBYR01000002.1"/>
</dbReference>
<dbReference type="PANTHER" id="PTHR12526">
    <property type="entry name" value="GLYCOSYLTRANSFERASE"/>
    <property type="match status" value="1"/>
</dbReference>
<dbReference type="PANTHER" id="PTHR12526:SF636">
    <property type="entry name" value="BLL3647 PROTEIN"/>
    <property type="match status" value="1"/>
</dbReference>
<keyword evidence="3" id="KW-1185">Reference proteome</keyword>
<dbReference type="Pfam" id="PF13692">
    <property type="entry name" value="Glyco_trans_1_4"/>
    <property type="match status" value="1"/>
</dbReference>
<accession>A0A0K8NU11</accession>
<gene>
    <name evidence="2" type="ORF">ISF6_1108</name>
</gene>
<proteinExistence type="predicted"/>
<dbReference type="Gene3D" id="3.40.50.2000">
    <property type="entry name" value="Glycogen Phosphorylase B"/>
    <property type="match status" value="2"/>
</dbReference>
<reference evidence="2 3" key="2">
    <citation type="journal article" date="2016" name="Science">
        <title>A bacterium that degrades and assimilates poly(ethylene terephthalate).</title>
        <authorList>
            <person name="Yoshida S."/>
            <person name="Hiraga K."/>
            <person name="Takehana T."/>
            <person name="Taniguchi I."/>
            <person name="Yamaji H."/>
            <person name="Maeda Y."/>
            <person name="Toyohara K."/>
            <person name="Miyamoto K."/>
            <person name="Kimura Y."/>
            <person name="Oda K."/>
        </authorList>
    </citation>
    <scope>NUCLEOTIDE SEQUENCE [LARGE SCALE GENOMIC DNA]</scope>
    <source>
        <strain evidence="3">NBRC 110686 / TISTR 2288 / 201-F6</strain>
    </source>
</reference>
<keyword evidence="2" id="KW-0808">Transferase</keyword>
<dbReference type="SUPFAM" id="SSF53756">
    <property type="entry name" value="UDP-Glycosyltransferase/glycogen phosphorylase"/>
    <property type="match status" value="1"/>
</dbReference>